<dbReference type="Proteomes" id="UP001259832">
    <property type="component" value="Unassembled WGS sequence"/>
</dbReference>
<evidence type="ECO:0000256" key="1">
    <source>
        <dbReference type="SAM" id="Phobius"/>
    </source>
</evidence>
<organism evidence="2 3">
    <name type="scientific">Phytophthora citrophthora</name>
    <dbReference type="NCBI Taxonomy" id="4793"/>
    <lineage>
        <taxon>Eukaryota</taxon>
        <taxon>Sar</taxon>
        <taxon>Stramenopiles</taxon>
        <taxon>Oomycota</taxon>
        <taxon>Peronosporomycetes</taxon>
        <taxon>Peronosporales</taxon>
        <taxon>Peronosporaceae</taxon>
        <taxon>Phytophthora</taxon>
    </lineage>
</organism>
<evidence type="ECO:0000313" key="3">
    <source>
        <dbReference type="Proteomes" id="UP001259832"/>
    </source>
</evidence>
<keyword evidence="1" id="KW-0812">Transmembrane</keyword>
<accession>A0AAD9H0U1</accession>
<gene>
    <name evidence="2" type="ORF">P3T76_000200</name>
</gene>
<keyword evidence="1" id="KW-0472">Membrane</keyword>
<sequence>MSIATPVDVTIKVKENTPRTFTFRKVRTSRGSFAKQLPVTFKPEWASYWTEDRRVYPRPPPGEGTECPSCVNTLFLPITLLFKLIGYIIISPFLIINYIVNWIKSLVRSCRLGKSDPVVTRSQFYCWMGRNGFTNAEIKTAKQEIAKMQIQMYGIAHKLTDVRAVEEALKLQSIEKQKKVIGILQRSISAIDKRHDKQFERLRDKFIGGIFSWGAREAYKLGDVIAKNGRWFTRGEGDRKKADWEQKVAARVNLRVNAIVRCVNTLVNDGYFLHYDSRMNDIERTVNKNKGDRAPLHWNEFVTRNKLHHNRLLEEVHTAAPFIKQYITHAIVTESYCARIMRIMWAWSLLLIVVGIKLAKVILKLDISGFADVIAVIVGSVTDVIEAPAALLGMLESGLPTDTGGVGSDTGTGFSGSLEQVRLDNREARLDKHLDAFQDSTKHEEVNETPDS</sequence>
<evidence type="ECO:0000313" key="2">
    <source>
        <dbReference type="EMBL" id="KAK1947910.1"/>
    </source>
</evidence>
<proteinExistence type="predicted"/>
<protein>
    <submittedName>
        <fullName evidence="2">Uncharacterized protein</fullName>
    </submittedName>
</protein>
<name>A0AAD9H0U1_9STRA</name>
<reference evidence="2" key="1">
    <citation type="submission" date="2023-08" db="EMBL/GenBank/DDBJ databases">
        <title>Reference Genome Resource for the Citrus Pathogen Phytophthora citrophthora.</title>
        <authorList>
            <person name="Moller H."/>
            <person name="Coetzee B."/>
            <person name="Rose L.J."/>
            <person name="Van Niekerk J.M."/>
        </authorList>
    </citation>
    <scope>NUCLEOTIDE SEQUENCE</scope>
    <source>
        <strain evidence="2">STE-U-9442</strain>
    </source>
</reference>
<keyword evidence="1" id="KW-1133">Transmembrane helix</keyword>
<feature type="transmembrane region" description="Helical" evidence="1">
    <location>
        <begin position="84"/>
        <end position="103"/>
    </location>
</feature>
<dbReference type="AlphaFoldDB" id="A0AAD9H0U1"/>
<dbReference type="EMBL" id="JASMQC010000001">
    <property type="protein sequence ID" value="KAK1947910.1"/>
    <property type="molecule type" value="Genomic_DNA"/>
</dbReference>
<comment type="caution">
    <text evidence="2">The sequence shown here is derived from an EMBL/GenBank/DDBJ whole genome shotgun (WGS) entry which is preliminary data.</text>
</comment>
<keyword evidence="3" id="KW-1185">Reference proteome</keyword>